<evidence type="ECO:0000256" key="5">
    <source>
        <dbReference type="NCBIfam" id="TIGR02821"/>
    </source>
</evidence>
<dbReference type="Proteomes" id="UP000602381">
    <property type="component" value="Unassembled WGS sequence"/>
</dbReference>
<accession>A0ABQ2LC88</accession>
<comment type="similarity">
    <text evidence="1 6">Belongs to the esterase D family.</text>
</comment>
<protein>
    <recommendedName>
        <fullName evidence="5 6">S-formylglutathione hydrolase</fullName>
        <ecNumber evidence="5 6">3.1.2.12</ecNumber>
    </recommendedName>
</protein>
<dbReference type="InterPro" id="IPR029058">
    <property type="entry name" value="AB_hydrolase_fold"/>
</dbReference>
<dbReference type="EMBL" id="BMOV01000003">
    <property type="protein sequence ID" value="GGO10246.1"/>
    <property type="molecule type" value="Genomic_DNA"/>
</dbReference>
<evidence type="ECO:0000313" key="8">
    <source>
        <dbReference type="Proteomes" id="UP000602381"/>
    </source>
</evidence>
<reference evidence="8" key="1">
    <citation type="journal article" date="2019" name="Int. J. Syst. Evol. Microbiol.">
        <title>The Global Catalogue of Microorganisms (GCM) 10K type strain sequencing project: providing services to taxonomists for standard genome sequencing and annotation.</title>
        <authorList>
            <consortium name="The Broad Institute Genomics Platform"/>
            <consortium name="The Broad Institute Genome Sequencing Center for Infectious Disease"/>
            <person name="Wu L."/>
            <person name="Ma J."/>
        </authorList>
    </citation>
    <scope>NUCLEOTIDE SEQUENCE [LARGE SCALE GENOMIC DNA]</scope>
    <source>
        <strain evidence="8">JCM 17843</strain>
    </source>
</reference>
<dbReference type="EC" id="3.1.2.12" evidence="5 6"/>
<keyword evidence="3 6" id="KW-0378">Hydrolase</keyword>
<comment type="caution">
    <text evidence="7">The sequence shown here is derived from an EMBL/GenBank/DDBJ whole genome shotgun (WGS) entry which is preliminary data.</text>
</comment>
<evidence type="ECO:0000313" key="7">
    <source>
        <dbReference type="EMBL" id="GGO10246.1"/>
    </source>
</evidence>
<organism evidence="7 8">
    <name type="scientific">Iodidimonas muriae</name>
    <dbReference type="NCBI Taxonomy" id="261467"/>
    <lineage>
        <taxon>Bacteria</taxon>
        <taxon>Pseudomonadati</taxon>
        <taxon>Pseudomonadota</taxon>
        <taxon>Alphaproteobacteria</taxon>
        <taxon>Iodidimonadales</taxon>
        <taxon>Iodidimonadaceae</taxon>
        <taxon>Iodidimonas</taxon>
    </lineage>
</organism>
<evidence type="ECO:0000256" key="3">
    <source>
        <dbReference type="ARBA" id="ARBA00022801"/>
    </source>
</evidence>
<dbReference type="GO" id="GO:0016787">
    <property type="term" value="F:hydrolase activity"/>
    <property type="evidence" value="ECO:0007669"/>
    <property type="project" value="UniProtKB-KW"/>
</dbReference>
<dbReference type="PANTHER" id="PTHR10061:SF1">
    <property type="entry name" value="S-FORMYLGLUTATHIONE HYDROLASE YEIG"/>
    <property type="match status" value="1"/>
</dbReference>
<dbReference type="InterPro" id="IPR000801">
    <property type="entry name" value="Esterase-like"/>
</dbReference>
<name>A0ABQ2LC88_9PROT</name>
<evidence type="ECO:0000256" key="2">
    <source>
        <dbReference type="ARBA" id="ARBA00022487"/>
    </source>
</evidence>
<keyword evidence="2 6" id="KW-0719">Serine esterase</keyword>
<dbReference type="NCBIfam" id="TIGR02821">
    <property type="entry name" value="fghA_ester_D"/>
    <property type="match status" value="1"/>
</dbReference>
<keyword evidence="8" id="KW-1185">Reference proteome</keyword>
<dbReference type="Pfam" id="PF00756">
    <property type="entry name" value="Esterase"/>
    <property type="match status" value="1"/>
</dbReference>
<dbReference type="SUPFAM" id="SSF53474">
    <property type="entry name" value="alpha/beta-Hydrolases"/>
    <property type="match status" value="1"/>
</dbReference>
<proteinExistence type="inferred from homology"/>
<comment type="function">
    <text evidence="6">Serine hydrolase involved in the detoxification of formaldehyde.</text>
</comment>
<sequence>MMEIISENLCFGGVQRVYSHESRTCSGSMRLGVYLPPACDHSTAPVLLWLSGLTCTEQNFITKAGAQRVAAELGMVLVAPDTSPRGDGTPDAPDEAYDLGLGAGFYVDATESPWAQRYRMYSYIADELPQILSETLGLNTKKMGISGHSMGGHGALIMHLKNPGLFQTVSAFAPIVAPMQVPWGKKAFQAYLGADQKAWADYDATALVMQNKSTAHILIDQGGADAFLEEQLKPHLFEAACEKAGQALTLRIQPGYDHSYYFIASFIEDHLRHHASGLS</sequence>
<dbReference type="PANTHER" id="PTHR10061">
    <property type="entry name" value="S-FORMYLGLUTATHIONE HYDROLASE"/>
    <property type="match status" value="1"/>
</dbReference>
<dbReference type="Gene3D" id="3.40.50.1820">
    <property type="entry name" value="alpha/beta hydrolase"/>
    <property type="match status" value="1"/>
</dbReference>
<evidence type="ECO:0000256" key="6">
    <source>
        <dbReference type="RuleBase" id="RU363068"/>
    </source>
</evidence>
<evidence type="ECO:0000256" key="4">
    <source>
        <dbReference type="ARBA" id="ARBA00047590"/>
    </source>
</evidence>
<gene>
    <name evidence="7" type="ORF">GCM10007972_12770</name>
</gene>
<dbReference type="InterPro" id="IPR014186">
    <property type="entry name" value="S-formylglutathione_hydrol"/>
</dbReference>
<evidence type="ECO:0000256" key="1">
    <source>
        <dbReference type="ARBA" id="ARBA00005622"/>
    </source>
</evidence>
<comment type="catalytic activity">
    <reaction evidence="4 6">
        <text>S-formylglutathione + H2O = formate + glutathione + H(+)</text>
        <dbReference type="Rhea" id="RHEA:14961"/>
        <dbReference type="ChEBI" id="CHEBI:15377"/>
        <dbReference type="ChEBI" id="CHEBI:15378"/>
        <dbReference type="ChEBI" id="CHEBI:15740"/>
        <dbReference type="ChEBI" id="CHEBI:57688"/>
        <dbReference type="ChEBI" id="CHEBI:57925"/>
        <dbReference type="EC" id="3.1.2.12"/>
    </reaction>
</comment>